<dbReference type="PANTHER" id="PTHR37984:SF5">
    <property type="entry name" value="PROTEIN NYNRIN-LIKE"/>
    <property type="match status" value="1"/>
</dbReference>
<dbReference type="PROSITE" id="PS00141">
    <property type="entry name" value="ASP_PROTEASE"/>
    <property type="match status" value="1"/>
</dbReference>
<dbReference type="InterPro" id="IPR043502">
    <property type="entry name" value="DNA/RNA_pol_sf"/>
</dbReference>
<dbReference type="CDD" id="cd00303">
    <property type="entry name" value="retropepsin_like"/>
    <property type="match status" value="1"/>
</dbReference>
<feature type="region of interest" description="Disordered" evidence="8">
    <location>
        <begin position="605"/>
        <end position="638"/>
    </location>
</feature>
<feature type="compositionally biased region" description="Basic and acidic residues" evidence="8">
    <location>
        <begin position="413"/>
        <end position="426"/>
    </location>
</feature>
<name>A0A9C6W9E3_DROAB</name>
<evidence type="ECO:0000256" key="5">
    <source>
        <dbReference type="ARBA" id="ARBA00022759"/>
    </source>
</evidence>
<dbReference type="FunFam" id="3.30.70.270:FF:000020">
    <property type="entry name" value="Transposon Tf2-6 polyprotein-like Protein"/>
    <property type="match status" value="1"/>
</dbReference>
<dbReference type="Pfam" id="PF03732">
    <property type="entry name" value="Retrotrans_gag"/>
    <property type="match status" value="1"/>
</dbReference>
<dbReference type="Pfam" id="PF17921">
    <property type="entry name" value="Integrase_H2C2"/>
    <property type="match status" value="1"/>
</dbReference>
<evidence type="ECO:0000259" key="9">
    <source>
        <dbReference type="PROSITE" id="PS50175"/>
    </source>
</evidence>
<organism evidence="11 12">
    <name type="scientific">Drosophila albomicans</name>
    <name type="common">Fruit fly</name>
    <dbReference type="NCBI Taxonomy" id="7291"/>
    <lineage>
        <taxon>Eukaryota</taxon>
        <taxon>Metazoa</taxon>
        <taxon>Ecdysozoa</taxon>
        <taxon>Arthropoda</taxon>
        <taxon>Hexapoda</taxon>
        <taxon>Insecta</taxon>
        <taxon>Pterygota</taxon>
        <taxon>Neoptera</taxon>
        <taxon>Endopterygota</taxon>
        <taxon>Diptera</taxon>
        <taxon>Brachycera</taxon>
        <taxon>Muscomorpha</taxon>
        <taxon>Ephydroidea</taxon>
        <taxon>Drosophilidae</taxon>
        <taxon>Drosophila</taxon>
    </lineage>
</organism>
<dbReference type="InterPro" id="IPR041588">
    <property type="entry name" value="Integrase_H2C2"/>
</dbReference>
<keyword evidence="7" id="KW-0695">RNA-directed DNA polymerase</keyword>
<dbReference type="CDD" id="cd01647">
    <property type="entry name" value="RT_LTR"/>
    <property type="match status" value="1"/>
</dbReference>
<feature type="domain" description="Reverse transcriptase" evidence="10">
    <location>
        <begin position="742"/>
        <end position="922"/>
    </location>
</feature>
<dbReference type="InterPro" id="IPR005162">
    <property type="entry name" value="Retrotrans_gag_dom"/>
</dbReference>
<evidence type="ECO:0000256" key="6">
    <source>
        <dbReference type="ARBA" id="ARBA00022801"/>
    </source>
</evidence>
<evidence type="ECO:0000313" key="12">
    <source>
        <dbReference type="RefSeq" id="XP_051864311.1"/>
    </source>
</evidence>
<dbReference type="Pfam" id="PF13975">
    <property type="entry name" value="gag-asp_proteas"/>
    <property type="match status" value="1"/>
</dbReference>
<keyword evidence="6" id="KW-0378">Hydrolase</keyword>
<dbReference type="GO" id="GO:0003964">
    <property type="term" value="F:RNA-directed DNA polymerase activity"/>
    <property type="evidence" value="ECO:0007669"/>
    <property type="project" value="UniProtKB-KW"/>
</dbReference>
<evidence type="ECO:0000256" key="8">
    <source>
        <dbReference type="SAM" id="MobiDB-lite"/>
    </source>
</evidence>
<dbReference type="Gene3D" id="1.10.340.70">
    <property type="match status" value="1"/>
</dbReference>
<evidence type="ECO:0000256" key="2">
    <source>
        <dbReference type="ARBA" id="ARBA00022679"/>
    </source>
</evidence>
<dbReference type="Gene3D" id="3.30.70.270">
    <property type="match status" value="2"/>
</dbReference>
<dbReference type="InterPro" id="IPR000477">
    <property type="entry name" value="RT_dom"/>
</dbReference>
<keyword evidence="2" id="KW-0808">Transferase</keyword>
<dbReference type="CDD" id="cd09274">
    <property type="entry name" value="RNase_HI_RT_Ty3"/>
    <property type="match status" value="1"/>
</dbReference>
<sequence>MSDHESDSDACSQEIPNPGVGVKWIYYRRRDELEALAQEFKFSVEGKVEDMRKAFASLIAKSRLGRKVWARLAELEMIYTRPRTPQPDAQATTSGLSQQFLHAPPVTLPKTEARTTSHVPVLSSTPATSSLHRPIPPALVSESQPNPITANPSPWPYGTHLDRIRKWGIQFDGQGDPLAFVEALEERAQAYGISVDALPRSMAEGLVDRAARWFRTSGLSAVPWSEFRKEFLAFFLPTRYFERLEDTIRERKQRENESFKDFVTEIRFLMHHADYSTTRELDRIYDNARPEYQYYARRHEVTSLPQLIQLATEFEYIQDRIQPRTSLATATAISPPAPARREAYPPTQTPPTWHNPFRGQAPSTTSSEHSHRTTFSAGCSPGLPTMRATRTCTGSMPESCRDVLLGLRQTRHTHDPLLSEQRDGKRSSPSTPAGGVEDDRHHDPPVIPTMHLTGGRIVAKIQIEGLPTEGTVDTGATTSFINEELAARLSTPENTWARDSRIRLADGSVREVTKTLTARVRLENREVRVAFLVLPHILEPVILGLDFLCSIETTICCGTAQIRLETSLAPMKTPLCHQASHPGPTLATPSPPVPRKRTCVEAVQMPRPTPRPRPRLTRHNPAAPIPLPVTLSSVTPAVPDTRGPSVYDTTHLQDFRLQTSSPALEMGSDTDEQGPSPWPADIAPNIQGFLQEELPKFDGMTGVTSIAEHIITLRDERPIKQRYFPKNPAMRRIIDEQVDQLLEDGLIEPSYSPHSAPIVLVKKKNGQWRMCVDYRQLNERSVPDAYPLPRITYILERLRHAKFISTLDLKNGYWQIPMATGSREATAFTVPGRGLYQWRVMPFGLHSAPATFQRTLDSVIGVDMEPFAFAYLDDIVVVGNSLEEHTKHLREVFKRLRRANLRINHEKCAFFQRKITYLGHVISEEGIHTDPSKVAAVRELTPPSNLKELRQCIGMASWYRRFVPNFATVVQPMSQLLKKGRKWTWGEEQQVAFNELKALLTTAPVLACPDFHVQFVLQTDASNVGIGAVLTQEIDGQERVISYVSRRLNKAEENYSATEKECLAVIWAIRKLRCYLEGYRFEVVTDHLALKWLNSLESPHGRVARWALELQQYQYDVRYRPGKQNVVADALSRQPLTRLAMLKEEAQPCSWLSRRIRQVSEEPQRYPDYTIRDGQLFRHIVHRSDDFDDVTWKLCVPRAMRPRVLHECHDQPAAGHLGVRKTILRISQRYYWPGMHRDVKKHVRQCLSCQKFKTSQQKPAGPMHTRPAEEPFAVIGADFVGPLPRSKQVHGIYRPHLFFSATRLRWRCTPNDAGSCGAALFLVPASSG</sequence>
<evidence type="ECO:0000259" key="10">
    <source>
        <dbReference type="PROSITE" id="PS50878"/>
    </source>
</evidence>
<keyword evidence="5" id="KW-0255">Endonuclease</keyword>
<dbReference type="GO" id="GO:0006508">
    <property type="term" value="P:proteolysis"/>
    <property type="evidence" value="ECO:0007669"/>
    <property type="project" value="InterPro"/>
</dbReference>
<dbReference type="PROSITE" id="PS50878">
    <property type="entry name" value="RT_POL"/>
    <property type="match status" value="1"/>
</dbReference>
<gene>
    <name evidence="12" type="primary">LOC127566326</name>
</gene>
<keyword evidence="4" id="KW-0540">Nuclease</keyword>
<dbReference type="RefSeq" id="XP_051864311.1">
    <property type="nucleotide sequence ID" value="XM_052008351.1"/>
</dbReference>
<dbReference type="PANTHER" id="PTHR37984">
    <property type="entry name" value="PROTEIN CBG26694"/>
    <property type="match status" value="1"/>
</dbReference>
<dbReference type="InterPro" id="IPR043128">
    <property type="entry name" value="Rev_trsase/Diguanyl_cyclase"/>
</dbReference>
<dbReference type="InterPro" id="IPR050951">
    <property type="entry name" value="Retrovirus_Pol_polyprotein"/>
</dbReference>
<evidence type="ECO:0000256" key="7">
    <source>
        <dbReference type="ARBA" id="ARBA00022918"/>
    </source>
</evidence>
<dbReference type="GO" id="GO:0004519">
    <property type="term" value="F:endonuclease activity"/>
    <property type="evidence" value="ECO:0007669"/>
    <property type="project" value="UniProtKB-KW"/>
</dbReference>
<dbReference type="GO" id="GO:0004190">
    <property type="term" value="F:aspartic-type endopeptidase activity"/>
    <property type="evidence" value="ECO:0007669"/>
    <property type="project" value="InterPro"/>
</dbReference>
<dbReference type="Proteomes" id="UP000515160">
    <property type="component" value="Unplaced"/>
</dbReference>
<reference evidence="12" key="1">
    <citation type="submission" date="2025-08" db="UniProtKB">
        <authorList>
            <consortium name="RefSeq"/>
        </authorList>
    </citation>
    <scope>IDENTIFICATION</scope>
    <source>
        <strain evidence="12">15112-1751.03</strain>
        <tissue evidence="12">Whole Adult</tissue>
    </source>
</reference>
<dbReference type="InterPro" id="IPR041373">
    <property type="entry name" value="RT_RNaseH"/>
</dbReference>
<dbReference type="Gene3D" id="3.10.10.10">
    <property type="entry name" value="HIV Type 1 Reverse Transcriptase, subunit A, domain 1"/>
    <property type="match status" value="1"/>
</dbReference>
<dbReference type="OrthoDB" id="4369127at2759"/>
<dbReference type="PROSITE" id="PS50175">
    <property type="entry name" value="ASP_PROT_RETROV"/>
    <property type="match status" value="1"/>
</dbReference>
<accession>A0A9C6W9E3</accession>
<dbReference type="InterPro" id="IPR021109">
    <property type="entry name" value="Peptidase_aspartic_dom_sf"/>
</dbReference>
<evidence type="ECO:0000256" key="4">
    <source>
        <dbReference type="ARBA" id="ARBA00022722"/>
    </source>
</evidence>
<proteinExistence type="predicted"/>
<feature type="domain" description="Peptidase A2" evidence="9">
    <location>
        <begin position="468"/>
        <end position="547"/>
    </location>
</feature>
<dbReference type="Gene3D" id="2.40.70.10">
    <property type="entry name" value="Acid Proteases"/>
    <property type="match status" value="1"/>
</dbReference>
<protein>
    <recommendedName>
        <fullName evidence="1">RNA-directed DNA polymerase</fullName>
        <ecNumber evidence="1">2.7.7.49</ecNumber>
    </recommendedName>
</protein>
<feature type="region of interest" description="Disordered" evidence="8">
    <location>
        <begin position="413"/>
        <end position="447"/>
    </location>
</feature>
<dbReference type="GeneID" id="127566326"/>
<dbReference type="SUPFAM" id="SSF50630">
    <property type="entry name" value="Acid proteases"/>
    <property type="match status" value="1"/>
</dbReference>
<evidence type="ECO:0000313" key="11">
    <source>
        <dbReference type="Proteomes" id="UP000515160"/>
    </source>
</evidence>
<dbReference type="EC" id="2.7.7.49" evidence="1"/>
<dbReference type="Pfam" id="PF00078">
    <property type="entry name" value="RVT_1"/>
    <property type="match status" value="1"/>
</dbReference>
<keyword evidence="3" id="KW-0548">Nucleotidyltransferase</keyword>
<dbReference type="InterPro" id="IPR001969">
    <property type="entry name" value="Aspartic_peptidase_AS"/>
</dbReference>
<evidence type="ECO:0000256" key="1">
    <source>
        <dbReference type="ARBA" id="ARBA00012493"/>
    </source>
</evidence>
<dbReference type="SUPFAM" id="SSF56672">
    <property type="entry name" value="DNA/RNA polymerases"/>
    <property type="match status" value="1"/>
</dbReference>
<dbReference type="InterPro" id="IPR001995">
    <property type="entry name" value="Peptidase_A2_cat"/>
</dbReference>
<keyword evidence="11" id="KW-1185">Reference proteome</keyword>
<dbReference type="FunFam" id="1.10.340.70:FF:000001">
    <property type="entry name" value="Retrovirus-related Pol polyprotein from transposon gypsy-like Protein"/>
    <property type="match status" value="1"/>
</dbReference>
<feature type="region of interest" description="Disordered" evidence="8">
    <location>
        <begin position="336"/>
        <end position="384"/>
    </location>
</feature>
<dbReference type="Pfam" id="PF17917">
    <property type="entry name" value="RT_RNaseH"/>
    <property type="match status" value="1"/>
</dbReference>
<evidence type="ECO:0000256" key="3">
    <source>
        <dbReference type="ARBA" id="ARBA00022695"/>
    </source>
</evidence>